<feature type="compositionally biased region" description="Gly residues" evidence="5">
    <location>
        <begin position="322"/>
        <end position="364"/>
    </location>
</feature>
<keyword evidence="2 6" id="KW-0812">Transmembrane</keyword>
<dbReference type="InterPro" id="IPR051380">
    <property type="entry name" value="pH-response_reg_palI/RIM9"/>
</dbReference>
<feature type="compositionally biased region" description="Low complexity" evidence="5">
    <location>
        <begin position="670"/>
        <end position="682"/>
    </location>
</feature>
<feature type="compositionally biased region" description="Polar residues" evidence="5">
    <location>
        <begin position="577"/>
        <end position="589"/>
    </location>
</feature>
<sequence>MLRPATPLSVLLFAAFALLLLSVLSAPIITAIPLGSFAGVDYGVLGYCNRGACSSIQVGYDLNGLGGRANDFDLPEGTRNSLTAILIVHPVAALLTLILFILAAVAHLHSPSHSSRYLLAVFIFSTITFLVCLLAFLIDVLVFIPHLAWGSYIVLAATIMVGLSGLVSCAMRRTLISRKARKAKIAENAEMSGENYFNREAQSKAAISTVTQPSMPVLSGGNGGVDNSPAFATFGDQKKDDQVSDERIPLTNRSPIERTPSNPTSDVNTYSSTAPALRAGSVPRPERDQYGNPINAPQQDAYGMRRGPSDSNRQFDRMNPRGRGGMPPGGYRGRGGYGGGRGGYGGPPPMGGRGGYGPRGRGGYGPPPNARGGGYGPSRGGYVAAGVMAGGAMMSGRSTPGYQNGPGPYERQQSPHNGYAVPYEGRPDEAATNYSVNNSTNPSLPGSYEAYNPDRSSLARAESPPPLPSDEPSGMVGQAVEMDAASGSPAHAPQGYGSFGGLRESDADIAGMVGLQQGVQDSSNRRHDTYMSEGSKYSSDEQYMPPRQAWAQGQGRNSPNVPSPLGGSQPAELVGRTSPQQAAAQTNNYYEDIDPRFASSTPPAAAAQPPPMQPNPPPSDTYDYPPRQERGARARSPGAESDRSNFTSISQRSVNPRWNPPPPMPGYGGQPMPRRAPQPRQQDVLLNNNPDFQLPGARSANTNRGPGAGMIPGSAYPQGPL</sequence>
<feature type="transmembrane region" description="Helical" evidence="6">
    <location>
        <begin position="82"/>
        <end position="105"/>
    </location>
</feature>
<proteinExistence type="predicted"/>
<evidence type="ECO:0000313" key="9">
    <source>
        <dbReference type="Proteomes" id="UP000288725"/>
    </source>
</evidence>
<feature type="compositionally biased region" description="Pro residues" evidence="5">
    <location>
        <begin position="608"/>
        <end position="619"/>
    </location>
</feature>
<organism evidence="8 9">
    <name type="scientific">Verticillium dahliae</name>
    <name type="common">Verticillium wilt</name>
    <dbReference type="NCBI Taxonomy" id="27337"/>
    <lineage>
        <taxon>Eukaryota</taxon>
        <taxon>Fungi</taxon>
        <taxon>Dikarya</taxon>
        <taxon>Ascomycota</taxon>
        <taxon>Pezizomycotina</taxon>
        <taxon>Sordariomycetes</taxon>
        <taxon>Hypocreomycetidae</taxon>
        <taxon>Glomerellales</taxon>
        <taxon>Plectosphaerellaceae</taxon>
        <taxon>Verticillium</taxon>
    </lineage>
</organism>
<reference evidence="8 9" key="1">
    <citation type="submission" date="2018-12" db="EMBL/GenBank/DDBJ databases">
        <title>Genome of Verticillium dahliae isolate Getta Getta.</title>
        <authorList>
            <person name="Gardiner D.M."/>
        </authorList>
    </citation>
    <scope>NUCLEOTIDE SEQUENCE [LARGE SCALE GENOMIC DNA]</scope>
    <source>
        <strain evidence="8 9">Getta Getta</strain>
    </source>
</reference>
<feature type="compositionally biased region" description="Polar residues" evidence="5">
    <location>
        <begin position="432"/>
        <end position="444"/>
    </location>
</feature>
<feature type="chain" id="PRO_5043545696" evidence="7">
    <location>
        <begin position="26"/>
        <end position="721"/>
    </location>
</feature>
<evidence type="ECO:0000256" key="4">
    <source>
        <dbReference type="ARBA" id="ARBA00023136"/>
    </source>
</evidence>
<dbReference type="EMBL" id="RSDZ01000076">
    <property type="protein sequence ID" value="RXG44767.1"/>
    <property type="molecule type" value="Genomic_DNA"/>
</dbReference>
<dbReference type="PANTHER" id="PTHR28013">
    <property type="entry name" value="PROTEIN DCV1-RELATED"/>
    <property type="match status" value="1"/>
</dbReference>
<evidence type="ECO:0000256" key="2">
    <source>
        <dbReference type="ARBA" id="ARBA00022692"/>
    </source>
</evidence>
<dbReference type="Proteomes" id="UP000288725">
    <property type="component" value="Chromosome 3"/>
</dbReference>
<keyword evidence="4 6" id="KW-0472">Membrane</keyword>
<dbReference type="GO" id="GO:0032153">
    <property type="term" value="C:cell division site"/>
    <property type="evidence" value="ECO:0007669"/>
    <property type="project" value="TreeGrafter"/>
</dbReference>
<dbReference type="AlphaFoldDB" id="A0A366PXQ1"/>
<evidence type="ECO:0000256" key="6">
    <source>
        <dbReference type="SAM" id="Phobius"/>
    </source>
</evidence>
<evidence type="ECO:0000256" key="3">
    <source>
        <dbReference type="ARBA" id="ARBA00022989"/>
    </source>
</evidence>
<dbReference type="GO" id="GO:0035838">
    <property type="term" value="C:growing cell tip"/>
    <property type="evidence" value="ECO:0007669"/>
    <property type="project" value="TreeGrafter"/>
</dbReference>
<feature type="transmembrane region" description="Helical" evidence="6">
    <location>
        <begin position="117"/>
        <end position="143"/>
    </location>
</feature>
<feature type="transmembrane region" description="Helical" evidence="6">
    <location>
        <begin position="149"/>
        <end position="171"/>
    </location>
</feature>
<dbReference type="GO" id="GO:0005886">
    <property type="term" value="C:plasma membrane"/>
    <property type="evidence" value="ECO:0007669"/>
    <property type="project" value="InterPro"/>
</dbReference>
<feature type="compositionally biased region" description="Low complexity" evidence="5">
    <location>
        <begin position="380"/>
        <end position="398"/>
    </location>
</feature>
<name>A0A366PXQ1_VERDA</name>
<dbReference type="Pfam" id="PF06687">
    <property type="entry name" value="SUR7"/>
    <property type="match status" value="1"/>
</dbReference>
<comment type="caution">
    <text evidence="8">The sequence shown here is derived from an EMBL/GenBank/DDBJ whole genome shotgun (WGS) entry which is preliminary data.</text>
</comment>
<feature type="signal peptide" evidence="7">
    <location>
        <begin position="1"/>
        <end position="25"/>
    </location>
</feature>
<evidence type="ECO:0000256" key="5">
    <source>
        <dbReference type="SAM" id="MobiDB-lite"/>
    </source>
</evidence>
<feature type="compositionally biased region" description="Polar residues" evidence="5">
    <location>
        <begin position="644"/>
        <end position="656"/>
    </location>
</feature>
<comment type="subcellular location">
    <subcellularLocation>
        <location evidence="1">Membrane</location>
        <topology evidence="1">Multi-pass membrane protein</topology>
    </subcellularLocation>
</comment>
<keyword evidence="7" id="KW-0732">Signal</keyword>
<evidence type="ECO:0000256" key="1">
    <source>
        <dbReference type="ARBA" id="ARBA00004141"/>
    </source>
</evidence>
<feature type="region of interest" description="Disordered" evidence="5">
    <location>
        <begin position="228"/>
        <end position="721"/>
    </location>
</feature>
<feature type="compositionally biased region" description="Polar residues" evidence="5">
    <location>
        <begin position="251"/>
        <end position="274"/>
    </location>
</feature>
<keyword evidence="3 6" id="KW-1133">Transmembrane helix</keyword>
<accession>A0A366PXQ1</accession>
<evidence type="ECO:0000256" key="7">
    <source>
        <dbReference type="SAM" id="SignalP"/>
    </source>
</evidence>
<gene>
    <name evidence="8" type="ORF">VDGE_02549</name>
</gene>
<evidence type="ECO:0000313" key="8">
    <source>
        <dbReference type="EMBL" id="RXG44767.1"/>
    </source>
</evidence>
<dbReference type="InterPro" id="IPR009571">
    <property type="entry name" value="SUR7/Rim9-like_fungi"/>
</dbReference>
<protein>
    <submittedName>
        <fullName evidence="8">Uncharacterized protein</fullName>
    </submittedName>
</protein>
<feature type="compositionally biased region" description="Basic and acidic residues" evidence="5">
    <location>
        <begin position="236"/>
        <end position="248"/>
    </location>
</feature>
<dbReference type="PANTHER" id="PTHR28013:SF3">
    <property type="entry name" value="PROTEIN DCV1-RELATED"/>
    <property type="match status" value="1"/>
</dbReference>